<reference evidence="1 2" key="1">
    <citation type="journal article" date="2016" name="Front. Microbiol.">
        <title>Genomic Resource of Rice Seed Associated Bacteria.</title>
        <authorList>
            <person name="Midha S."/>
            <person name="Bansal K."/>
            <person name="Sharma S."/>
            <person name="Kumar N."/>
            <person name="Patil P.P."/>
            <person name="Chaudhry V."/>
            <person name="Patil P.B."/>
        </authorList>
    </citation>
    <scope>NUCLEOTIDE SEQUENCE [LARGE SCALE GENOMIC DNA]</scope>
    <source>
        <strain evidence="1 2">NS258</strain>
    </source>
</reference>
<dbReference type="RefSeq" id="WP_058716726.1">
    <property type="nucleotide sequence ID" value="NZ_LDTC01000061.1"/>
</dbReference>
<dbReference type="PATRIC" id="fig|33051.5.peg.2830"/>
<name>A0A147J8P6_9SPHN</name>
<dbReference type="Proteomes" id="UP000074410">
    <property type="component" value="Unassembled WGS sequence"/>
</dbReference>
<evidence type="ECO:0000313" key="1">
    <source>
        <dbReference type="EMBL" id="KTW13556.1"/>
    </source>
</evidence>
<dbReference type="EMBL" id="LDTC01000061">
    <property type="protein sequence ID" value="KTW13556.1"/>
    <property type="molecule type" value="Genomic_DNA"/>
</dbReference>
<dbReference type="AlphaFoldDB" id="A0A147J8P6"/>
<comment type="caution">
    <text evidence="1">The sequence shown here is derived from an EMBL/GenBank/DDBJ whole genome shotgun (WGS) entry which is preliminary data.</text>
</comment>
<evidence type="ECO:0000313" key="2">
    <source>
        <dbReference type="Proteomes" id="UP000074410"/>
    </source>
</evidence>
<proteinExistence type="predicted"/>
<protein>
    <submittedName>
        <fullName evidence="1">Uncharacterized protein</fullName>
    </submittedName>
</protein>
<gene>
    <name evidence="1" type="ORF">NS258_08815</name>
</gene>
<sequence>MALNKITARAVDMARQHLRTGNPGAYARSLAGEHRATNPRQQRAIEAVIAADACERLFIRHPSNGCLMAREG</sequence>
<organism evidence="1 2">
    <name type="scientific">Sphingomonas sanguinis</name>
    <dbReference type="NCBI Taxonomy" id="33051"/>
    <lineage>
        <taxon>Bacteria</taxon>
        <taxon>Pseudomonadati</taxon>
        <taxon>Pseudomonadota</taxon>
        <taxon>Alphaproteobacteria</taxon>
        <taxon>Sphingomonadales</taxon>
        <taxon>Sphingomonadaceae</taxon>
        <taxon>Sphingomonas</taxon>
    </lineage>
</organism>
<accession>A0A147J8P6</accession>